<evidence type="ECO:0000313" key="4">
    <source>
        <dbReference type="EMBL" id="KAJ4842300.1"/>
    </source>
</evidence>
<sequence length="625" mass="70129">MSKYGEVVDVYIPHKQNRSGMRFGFVRFRGIRDIQRLLSDVNRVQVEKGTVKANTARQRNQMGPWKVHVEGLMRFTREPPDWIPLWFKSFTPWRQGDRATCRRCWVTIRGMPLNAWCMEFFQMVGDELGQFLRVDEDTEQRARREDFIDGDSVPPNEVPEFDDRTLDGEGEEDRQGDENERNHSPDFQAESQDPFRIMEILHDNPRDNTVNHTRADLRKLTRVDCIDVGTGSGLGLQCCDCNQLVENVNKGLVISPNPVRLSNSFGPLADTKEGESVNGDEELGGQVQCDSPSTAASSKTKGSGSSRRSSHTSPSSNYLVKRLDAAVKAARVNQRCKTQKIRDTGSLTSSHPSPNGAVLSVNDSITQAQPNGAVGSVNESITQTQPLLSSTTPTPPDFEHLEEALLTIQVRDTLAWDASADTNKMVALAQDLVEKEKTTSEPWVRRLWLPLNLDFVVVDSVGASGGLLCMWDGDFFNCTRRAQGTRWIAVEVFLVQAKVTVTIVCVYAPVDLTERLNLWGELVTLKQSFGSPWLVVGDLNEILVSWERKTGRVCARGVAALRQFMNTLQLLEFPLEGRLFTWANSLTVNRLDRAMAQAEWSVLFLKLFLSTGKRGNSDHWSLILK</sequence>
<dbReference type="InterPro" id="IPR036691">
    <property type="entry name" value="Endo/exonu/phosph_ase_sf"/>
</dbReference>
<reference evidence="4" key="1">
    <citation type="submission" date="2022-02" db="EMBL/GenBank/DDBJ databases">
        <authorList>
            <person name="Henning P.M."/>
            <person name="McCubbin A.G."/>
            <person name="Shore J.S."/>
        </authorList>
    </citation>
    <scope>NUCLEOTIDE SEQUENCE</scope>
    <source>
        <strain evidence="4">F60SS</strain>
        <tissue evidence="4">Leaves</tissue>
    </source>
</reference>
<dbReference type="InterPro" id="IPR000504">
    <property type="entry name" value="RRM_dom"/>
</dbReference>
<keyword evidence="5" id="KW-1185">Reference proteome</keyword>
<comment type="caution">
    <text evidence="4">The sequence shown here is derived from an EMBL/GenBank/DDBJ whole genome shotgun (WGS) entry which is preliminary data.</text>
</comment>
<name>A0A9Q0G4K7_9ROSI</name>
<evidence type="ECO:0000259" key="3">
    <source>
        <dbReference type="PROSITE" id="PS50102"/>
    </source>
</evidence>
<feature type="domain" description="RRM" evidence="3">
    <location>
        <begin position="1"/>
        <end position="58"/>
    </location>
</feature>
<evidence type="ECO:0000313" key="5">
    <source>
        <dbReference type="Proteomes" id="UP001141552"/>
    </source>
</evidence>
<feature type="compositionally biased region" description="Low complexity" evidence="2">
    <location>
        <begin position="291"/>
        <end position="316"/>
    </location>
</feature>
<dbReference type="PROSITE" id="PS50102">
    <property type="entry name" value="RRM"/>
    <property type="match status" value="1"/>
</dbReference>
<dbReference type="Pfam" id="PF00076">
    <property type="entry name" value="RRM_1"/>
    <property type="match status" value="1"/>
</dbReference>
<evidence type="ECO:0000256" key="1">
    <source>
        <dbReference type="PROSITE-ProRule" id="PRU00176"/>
    </source>
</evidence>
<feature type="region of interest" description="Disordered" evidence="2">
    <location>
        <begin position="142"/>
        <end position="193"/>
    </location>
</feature>
<feature type="region of interest" description="Disordered" evidence="2">
    <location>
        <begin position="259"/>
        <end position="319"/>
    </location>
</feature>
<evidence type="ECO:0000256" key="2">
    <source>
        <dbReference type="SAM" id="MobiDB-lite"/>
    </source>
</evidence>
<keyword evidence="1" id="KW-0694">RNA-binding</keyword>
<dbReference type="SUPFAM" id="SSF54928">
    <property type="entry name" value="RNA-binding domain, RBD"/>
    <property type="match status" value="1"/>
</dbReference>
<dbReference type="PANTHER" id="PTHR33710:SF71">
    <property type="entry name" value="ENDONUCLEASE_EXONUCLEASE_PHOSPHATASE DOMAIN-CONTAINING PROTEIN"/>
    <property type="match status" value="1"/>
</dbReference>
<proteinExistence type="predicted"/>
<dbReference type="PANTHER" id="PTHR33710">
    <property type="entry name" value="BNAC02G09200D PROTEIN"/>
    <property type="match status" value="1"/>
</dbReference>
<dbReference type="Gene3D" id="3.60.10.10">
    <property type="entry name" value="Endonuclease/exonuclease/phosphatase"/>
    <property type="match status" value="1"/>
</dbReference>
<organism evidence="4 5">
    <name type="scientific">Turnera subulata</name>
    <dbReference type="NCBI Taxonomy" id="218843"/>
    <lineage>
        <taxon>Eukaryota</taxon>
        <taxon>Viridiplantae</taxon>
        <taxon>Streptophyta</taxon>
        <taxon>Embryophyta</taxon>
        <taxon>Tracheophyta</taxon>
        <taxon>Spermatophyta</taxon>
        <taxon>Magnoliopsida</taxon>
        <taxon>eudicotyledons</taxon>
        <taxon>Gunneridae</taxon>
        <taxon>Pentapetalae</taxon>
        <taxon>rosids</taxon>
        <taxon>fabids</taxon>
        <taxon>Malpighiales</taxon>
        <taxon>Passifloraceae</taxon>
        <taxon>Turnera</taxon>
    </lineage>
</organism>
<accession>A0A9Q0G4K7</accession>
<dbReference type="EMBL" id="JAKUCV010002525">
    <property type="protein sequence ID" value="KAJ4842300.1"/>
    <property type="molecule type" value="Genomic_DNA"/>
</dbReference>
<gene>
    <name evidence="4" type="ORF">Tsubulata_011275</name>
</gene>
<dbReference type="SUPFAM" id="SSF56219">
    <property type="entry name" value="DNase I-like"/>
    <property type="match status" value="1"/>
</dbReference>
<dbReference type="InterPro" id="IPR035979">
    <property type="entry name" value="RBD_domain_sf"/>
</dbReference>
<dbReference type="GO" id="GO:0003723">
    <property type="term" value="F:RNA binding"/>
    <property type="evidence" value="ECO:0007669"/>
    <property type="project" value="UniProtKB-UniRule"/>
</dbReference>
<dbReference type="OrthoDB" id="1750912at2759"/>
<protein>
    <recommendedName>
        <fullName evidence="3">RRM domain-containing protein</fullName>
    </recommendedName>
</protein>
<reference evidence="4" key="2">
    <citation type="journal article" date="2023" name="Plants (Basel)">
        <title>Annotation of the Turnera subulata (Passifloraceae) Draft Genome Reveals the S-Locus Evolved after the Divergence of Turneroideae from Passifloroideae in a Stepwise Manner.</title>
        <authorList>
            <person name="Henning P.M."/>
            <person name="Roalson E.H."/>
            <person name="Mir W."/>
            <person name="McCubbin A.G."/>
            <person name="Shore J.S."/>
        </authorList>
    </citation>
    <scope>NUCLEOTIDE SEQUENCE</scope>
    <source>
        <strain evidence="4">F60SS</strain>
    </source>
</reference>
<dbReference type="Proteomes" id="UP001141552">
    <property type="component" value="Unassembled WGS sequence"/>
</dbReference>
<dbReference type="InterPro" id="IPR012677">
    <property type="entry name" value="Nucleotide-bd_a/b_plait_sf"/>
</dbReference>
<dbReference type="AlphaFoldDB" id="A0A9Q0G4K7"/>
<dbReference type="Gene3D" id="3.30.70.330">
    <property type="match status" value="1"/>
</dbReference>
<feature type="region of interest" description="Disordered" evidence="2">
    <location>
        <begin position="334"/>
        <end position="356"/>
    </location>
</feature>